<dbReference type="InterPro" id="IPR047324">
    <property type="entry name" value="LbH_gamma_CA-like"/>
</dbReference>
<proteinExistence type="predicted"/>
<dbReference type="InterPro" id="IPR001451">
    <property type="entry name" value="Hexapep"/>
</dbReference>
<dbReference type="InterPro" id="IPR050484">
    <property type="entry name" value="Transf_Hexapept/Carb_Anhydrase"/>
</dbReference>
<dbReference type="EMBL" id="VYKK01000005">
    <property type="protein sequence ID" value="KAA9006256.1"/>
    <property type="molecule type" value="Genomic_DNA"/>
</dbReference>
<protein>
    <submittedName>
        <fullName evidence="1">Gamma carbonic anhydrase family protein</fullName>
    </submittedName>
</protein>
<sequence length="183" mass="19489">MRIGLGNYIPQLHESFYVAEGAKLIGDVRLGERSSVWFNAVLRGDLAPVLIGRRCNIQDGAIGHVASEHPLILEDDITVGHGAIIHGCRIGSGTLVGMGAIVLNGAQIGEYALIGAGSVVTENSILPPYTLSLGTPAKVVRELTEQDLLRMKRTCESYIQKAQEYGTLLHSGGVSNGQNESNL</sequence>
<evidence type="ECO:0000313" key="2">
    <source>
        <dbReference type="Proteomes" id="UP000367750"/>
    </source>
</evidence>
<dbReference type="InterPro" id="IPR011004">
    <property type="entry name" value="Trimer_LpxA-like_sf"/>
</dbReference>
<dbReference type="Gene3D" id="2.160.10.10">
    <property type="entry name" value="Hexapeptide repeat proteins"/>
    <property type="match status" value="1"/>
</dbReference>
<dbReference type="PANTHER" id="PTHR13061:SF29">
    <property type="entry name" value="GAMMA CARBONIC ANHYDRASE-LIKE 1, MITOCHONDRIAL-RELATED"/>
    <property type="match status" value="1"/>
</dbReference>
<dbReference type="RefSeq" id="WP_150457087.1">
    <property type="nucleotide sequence ID" value="NZ_VYKK01000005.1"/>
</dbReference>
<reference evidence="1 2" key="1">
    <citation type="submission" date="2019-09" db="EMBL/GenBank/DDBJ databases">
        <title>Bacillus ochoae sp. nov., Paenibacillus whitsoniae sp. nov., Paenibacillus spiritus sp. nov. Isolated from the Mars Exploration Rover during spacecraft assembly.</title>
        <authorList>
            <person name="Seuylemezian A."/>
            <person name="Vaishampayan P."/>
        </authorList>
    </citation>
    <scope>NUCLEOTIDE SEQUENCE [LARGE SCALE GENOMIC DNA]</scope>
    <source>
        <strain evidence="1 2">MER_111</strain>
    </source>
</reference>
<comment type="caution">
    <text evidence="1">The sequence shown here is derived from an EMBL/GenBank/DDBJ whole genome shotgun (WGS) entry which is preliminary data.</text>
</comment>
<keyword evidence="2" id="KW-1185">Reference proteome</keyword>
<gene>
    <name evidence="1" type="ORF">F4V43_04660</name>
</gene>
<organism evidence="1 2">
    <name type="scientific">Paenibacillus spiritus</name>
    <dbReference type="NCBI Taxonomy" id="2496557"/>
    <lineage>
        <taxon>Bacteria</taxon>
        <taxon>Bacillati</taxon>
        <taxon>Bacillota</taxon>
        <taxon>Bacilli</taxon>
        <taxon>Bacillales</taxon>
        <taxon>Paenibacillaceae</taxon>
        <taxon>Paenibacillus</taxon>
    </lineage>
</organism>
<name>A0A5J5GDI5_9BACL</name>
<dbReference type="Proteomes" id="UP000367750">
    <property type="component" value="Unassembled WGS sequence"/>
</dbReference>
<dbReference type="OrthoDB" id="9803036at2"/>
<accession>A0A5J5GDI5</accession>
<dbReference type="SUPFAM" id="SSF51161">
    <property type="entry name" value="Trimeric LpxA-like enzymes"/>
    <property type="match status" value="1"/>
</dbReference>
<evidence type="ECO:0000313" key="1">
    <source>
        <dbReference type="EMBL" id="KAA9006256.1"/>
    </source>
</evidence>
<dbReference type="AlphaFoldDB" id="A0A5J5GDI5"/>
<dbReference type="Pfam" id="PF00132">
    <property type="entry name" value="Hexapep"/>
    <property type="match status" value="1"/>
</dbReference>
<dbReference type="PANTHER" id="PTHR13061">
    <property type="entry name" value="DYNACTIN SUBUNIT P25"/>
    <property type="match status" value="1"/>
</dbReference>
<dbReference type="CDD" id="cd04645">
    <property type="entry name" value="LbH_gamma_CA_like"/>
    <property type="match status" value="1"/>
</dbReference>